<reference evidence="3" key="1">
    <citation type="submission" date="2021-01" db="EMBL/GenBank/DDBJ databases">
        <authorList>
            <person name="Corre E."/>
            <person name="Pelletier E."/>
            <person name="Niang G."/>
            <person name="Scheremetjew M."/>
            <person name="Finn R."/>
            <person name="Kale V."/>
            <person name="Holt S."/>
            <person name="Cochrane G."/>
            <person name="Meng A."/>
            <person name="Brown T."/>
            <person name="Cohen L."/>
        </authorList>
    </citation>
    <scope>NUCLEOTIDE SEQUENCE</scope>
    <source>
        <strain evidence="3">UIO037</strain>
    </source>
</reference>
<accession>A0A6V4LFS9</accession>
<proteinExistence type="predicted"/>
<feature type="domain" description="Myb-like" evidence="1">
    <location>
        <begin position="9"/>
        <end position="51"/>
    </location>
</feature>
<evidence type="ECO:0000259" key="2">
    <source>
        <dbReference type="PROSITE" id="PS51294"/>
    </source>
</evidence>
<feature type="domain" description="HTH myb-type" evidence="2">
    <location>
        <begin position="1"/>
        <end position="55"/>
    </location>
</feature>
<dbReference type="PROSITE" id="PS50090">
    <property type="entry name" value="MYB_LIKE"/>
    <property type="match status" value="1"/>
</dbReference>
<dbReference type="PROSITE" id="PS51294">
    <property type="entry name" value="HTH_MYB"/>
    <property type="match status" value="1"/>
</dbReference>
<evidence type="ECO:0000313" key="3">
    <source>
        <dbReference type="EMBL" id="CAE2229721.1"/>
    </source>
</evidence>
<dbReference type="Gene3D" id="1.10.10.60">
    <property type="entry name" value="Homeodomain-like"/>
    <property type="match status" value="1"/>
</dbReference>
<dbReference type="AlphaFoldDB" id="A0A6V4LFS9"/>
<name>A0A6V4LFS9_9EUKA</name>
<organism evidence="3">
    <name type="scientific">Prymnesium polylepis</name>
    <dbReference type="NCBI Taxonomy" id="72548"/>
    <lineage>
        <taxon>Eukaryota</taxon>
        <taxon>Haptista</taxon>
        <taxon>Haptophyta</taxon>
        <taxon>Prymnesiophyceae</taxon>
        <taxon>Prymnesiales</taxon>
        <taxon>Prymnesiaceae</taxon>
        <taxon>Prymnesium</taxon>
    </lineage>
</organism>
<dbReference type="CDD" id="cd00167">
    <property type="entry name" value="SANT"/>
    <property type="match status" value="1"/>
</dbReference>
<dbReference type="EMBL" id="HBKO01024305">
    <property type="protein sequence ID" value="CAE2229721.1"/>
    <property type="molecule type" value="Transcribed_RNA"/>
</dbReference>
<dbReference type="SUPFAM" id="SSF46689">
    <property type="entry name" value="Homeodomain-like"/>
    <property type="match status" value="1"/>
</dbReference>
<dbReference type="InterPro" id="IPR001005">
    <property type="entry name" value="SANT/Myb"/>
</dbReference>
<dbReference type="Pfam" id="PF00249">
    <property type="entry name" value="Myb_DNA-binding"/>
    <property type="match status" value="1"/>
</dbReference>
<dbReference type="SMART" id="SM00717">
    <property type="entry name" value="SANT"/>
    <property type="match status" value="1"/>
</dbReference>
<evidence type="ECO:0000259" key="1">
    <source>
        <dbReference type="PROSITE" id="PS50090"/>
    </source>
</evidence>
<gene>
    <name evidence="3" type="ORF">CPOL0286_LOCUS11014</name>
</gene>
<sequence>MGKQDMVAWMPSDDLKIMQLHNSIGPKWSTIAGHFPGRTVSSIRNRYLRLHAGEKARATGQVTKNRCQLCGVPKRGHICQVKLRSQQQHDEAPEREAFAAATLVAHGATLAPPQKLYAELPVASATVAHQDVAPLSAIPAHLQLPQRYPIKIEHQLQRRQQLAATQQLPTPSPVLRQYPFTVEGAEASSHAPEAEAVLVADLGPPADQFVRACHAEVSAPPEVRREASHSASDLLHDNPYRAEVGMAQFGMVELGAASAGRSGLTVAIPESADCYERDASTCSPAA</sequence>
<dbReference type="InterPro" id="IPR009057">
    <property type="entry name" value="Homeodomain-like_sf"/>
</dbReference>
<protein>
    <submittedName>
        <fullName evidence="3">Uncharacterized protein</fullName>
    </submittedName>
</protein>
<dbReference type="InterPro" id="IPR017930">
    <property type="entry name" value="Myb_dom"/>
</dbReference>